<reference evidence="2" key="2">
    <citation type="submission" date="2022-01" db="EMBL/GenBank/DDBJ databases">
        <authorList>
            <person name="Yamashiro T."/>
            <person name="Shiraishi A."/>
            <person name="Satake H."/>
            <person name="Nakayama K."/>
        </authorList>
    </citation>
    <scope>NUCLEOTIDE SEQUENCE</scope>
</reference>
<dbReference type="Proteomes" id="UP001151760">
    <property type="component" value="Unassembled WGS sequence"/>
</dbReference>
<reference evidence="2" key="1">
    <citation type="journal article" date="2022" name="Int. J. Mol. Sci.">
        <title>Draft Genome of Tanacetum Coccineum: Genomic Comparison of Closely Related Tanacetum-Family Plants.</title>
        <authorList>
            <person name="Yamashiro T."/>
            <person name="Shiraishi A."/>
            <person name="Nakayama K."/>
            <person name="Satake H."/>
        </authorList>
    </citation>
    <scope>NUCLEOTIDE SEQUENCE</scope>
</reference>
<dbReference type="EMBL" id="BQNB010018577">
    <property type="protein sequence ID" value="GJT75927.1"/>
    <property type="molecule type" value="Genomic_DNA"/>
</dbReference>
<sequence length="353" mass="40697">MEDTMLDLLKDYRQKELYCIHNNVDDLIKSALNSKLLLINLNSQHFDKEKQEVKNIVEQATKRRTRIIESLQNFKVIHKESTIPLNKTPQISPVNAITHMIPLTNEEPKSTLNEYPEDFSNNESECDMLVCDDFTTFSNPLFNSNDDFTSNTLIDSSPKFDYLLEEFSGELSHIDLIPLGIKEADFDLEEEIHLVENFSYDNSSPRLLEESNSENVDTIIESPSLSPIPVKDSDSHMEEIDLFLASDYSIPPSIENDDYDSEGDIRFLEELLSNDPLPLPKIESSNLDHFNDPSSPRPHPEPPDVEICFDVEPDTTVKNDFDKLKEDEYDDYFPFTFIIRIFLPFLTYPEVSP</sequence>
<protein>
    <submittedName>
        <fullName evidence="2">Uncharacterized protein</fullName>
    </submittedName>
</protein>
<keyword evidence="3" id="KW-1185">Reference proteome</keyword>
<accession>A0ABQ5GLT0</accession>
<evidence type="ECO:0000313" key="3">
    <source>
        <dbReference type="Proteomes" id="UP001151760"/>
    </source>
</evidence>
<organism evidence="2 3">
    <name type="scientific">Tanacetum coccineum</name>
    <dbReference type="NCBI Taxonomy" id="301880"/>
    <lineage>
        <taxon>Eukaryota</taxon>
        <taxon>Viridiplantae</taxon>
        <taxon>Streptophyta</taxon>
        <taxon>Embryophyta</taxon>
        <taxon>Tracheophyta</taxon>
        <taxon>Spermatophyta</taxon>
        <taxon>Magnoliopsida</taxon>
        <taxon>eudicotyledons</taxon>
        <taxon>Gunneridae</taxon>
        <taxon>Pentapetalae</taxon>
        <taxon>asterids</taxon>
        <taxon>campanulids</taxon>
        <taxon>Asterales</taxon>
        <taxon>Asteraceae</taxon>
        <taxon>Asteroideae</taxon>
        <taxon>Anthemideae</taxon>
        <taxon>Anthemidinae</taxon>
        <taxon>Tanacetum</taxon>
    </lineage>
</organism>
<comment type="caution">
    <text evidence="2">The sequence shown here is derived from an EMBL/GenBank/DDBJ whole genome shotgun (WGS) entry which is preliminary data.</text>
</comment>
<proteinExistence type="predicted"/>
<name>A0ABQ5GLT0_9ASTR</name>
<evidence type="ECO:0000313" key="2">
    <source>
        <dbReference type="EMBL" id="GJT75927.1"/>
    </source>
</evidence>
<evidence type="ECO:0000256" key="1">
    <source>
        <dbReference type="SAM" id="MobiDB-lite"/>
    </source>
</evidence>
<gene>
    <name evidence="2" type="ORF">Tco_1042652</name>
</gene>
<feature type="region of interest" description="Disordered" evidence="1">
    <location>
        <begin position="282"/>
        <end position="304"/>
    </location>
</feature>